<dbReference type="InterPro" id="IPR000843">
    <property type="entry name" value="HTH_LacI"/>
</dbReference>
<dbReference type="PRINTS" id="PR00036">
    <property type="entry name" value="HTHLACI"/>
</dbReference>
<dbReference type="PANTHER" id="PTHR30146:SF109">
    <property type="entry name" value="HTH-TYPE TRANSCRIPTIONAL REGULATOR GALS"/>
    <property type="match status" value="1"/>
</dbReference>
<dbReference type="PROSITE" id="PS00356">
    <property type="entry name" value="HTH_LACI_1"/>
    <property type="match status" value="1"/>
</dbReference>
<dbReference type="InterPro" id="IPR028082">
    <property type="entry name" value="Peripla_BP_I"/>
</dbReference>
<organism evidence="5 6">
    <name type="scientific">Exiguobacterium aurantiacum</name>
    <dbReference type="NCBI Taxonomy" id="33987"/>
    <lineage>
        <taxon>Bacteria</taxon>
        <taxon>Bacillati</taxon>
        <taxon>Bacillota</taxon>
        <taxon>Bacilli</taxon>
        <taxon>Bacillales</taxon>
        <taxon>Bacillales Family XII. Incertae Sedis</taxon>
        <taxon>Exiguobacterium</taxon>
    </lineage>
</organism>
<dbReference type="Gene3D" id="1.10.260.40">
    <property type="entry name" value="lambda repressor-like DNA-binding domains"/>
    <property type="match status" value="1"/>
</dbReference>
<dbReference type="Pfam" id="PF00532">
    <property type="entry name" value="Peripla_BP_1"/>
    <property type="match status" value="1"/>
</dbReference>
<dbReference type="PROSITE" id="PS50932">
    <property type="entry name" value="HTH_LACI_2"/>
    <property type="match status" value="1"/>
</dbReference>
<accession>A0ABY5FIW7</accession>
<evidence type="ECO:0000256" key="3">
    <source>
        <dbReference type="ARBA" id="ARBA00023163"/>
    </source>
</evidence>
<sequence length="324" mass="35274">MATINEIASKAGVSRTTVSRVLNDSGYVSEAARLRVLKVIEETGYVPSESAKSLRTKKSKVVGVVLPKISTETSSRLVKGIDDVLAAKGYQILLVNTNLSIEKETESLRLLKSRNVDGIILSATHVSNELQNVLKETNVPNVVVGQPYPEMYNVVFDDFSAAKELTNKLIENGHKKIAYLGVADTDYSVGVMRRGGVRSALEDANIQLPLEWDWSGTFDIKSGQDGMKVIIEAGLGHPDVVIAATDRLAVGAFEYLKHKQIEVPKEVLLAGMGTSELSRYVIPSLLTIDFPIEEAGKSAAELLLTQIEGKKTISTKVISHRLLE</sequence>
<keyword evidence="1" id="KW-0805">Transcription regulation</keyword>
<evidence type="ECO:0000256" key="1">
    <source>
        <dbReference type="ARBA" id="ARBA00023015"/>
    </source>
</evidence>
<dbReference type="Pfam" id="PF00356">
    <property type="entry name" value="LacI"/>
    <property type="match status" value="1"/>
</dbReference>
<dbReference type="Proteomes" id="UP001060325">
    <property type="component" value="Chromosome"/>
</dbReference>
<dbReference type="CDD" id="cd01392">
    <property type="entry name" value="HTH_LacI"/>
    <property type="match status" value="1"/>
</dbReference>
<name>A0ABY5FIW7_9BACL</name>
<dbReference type="CDD" id="cd01542">
    <property type="entry name" value="PBP1_TreR-like"/>
    <property type="match status" value="1"/>
</dbReference>
<feature type="domain" description="HTH lacI-type" evidence="4">
    <location>
        <begin position="2"/>
        <end position="56"/>
    </location>
</feature>
<dbReference type="SUPFAM" id="SSF47413">
    <property type="entry name" value="lambda repressor-like DNA-binding domains"/>
    <property type="match status" value="1"/>
</dbReference>
<dbReference type="InterPro" id="IPR001761">
    <property type="entry name" value="Peripla_BP/Lac1_sug-bd_dom"/>
</dbReference>
<dbReference type="SMART" id="SM00354">
    <property type="entry name" value="HTH_LACI"/>
    <property type="match status" value="1"/>
</dbReference>
<dbReference type="InterPro" id="IPR010982">
    <property type="entry name" value="Lambda_DNA-bd_dom_sf"/>
</dbReference>
<keyword evidence="2" id="KW-0238">DNA-binding</keyword>
<dbReference type="SUPFAM" id="SSF53822">
    <property type="entry name" value="Periplasmic binding protein-like I"/>
    <property type="match status" value="1"/>
</dbReference>
<keyword evidence="3" id="KW-0804">Transcription</keyword>
<dbReference type="Gene3D" id="3.40.50.2300">
    <property type="match status" value="2"/>
</dbReference>
<protein>
    <submittedName>
        <fullName evidence="5">LacI family transcriptional regulator</fullName>
    </submittedName>
</protein>
<gene>
    <name evidence="5" type="ORF">NMQ00_08015</name>
</gene>
<dbReference type="RefSeq" id="WP_255176265.1">
    <property type="nucleotide sequence ID" value="NZ_CP101462.1"/>
</dbReference>
<keyword evidence="6" id="KW-1185">Reference proteome</keyword>
<evidence type="ECO:0000313" key="5">
    <source>
        <dbReference type="EMBL" id="UTT41514.1"/>
    </source>
</evidence>
<evidence type="ECO:0000256" key="2">
    <source>
        <dbReference type="ARBA" id="ARBA00023125"/>
    </source>
</evidence>
<dbReference type="PANTHER" id="PTHR30146">
    <property type="entry name" value="LACI-RELATED TRANSCRIPTIONAL REPRESSOR"/>
    <property type="match status" value="1"/>
</dbReference>
<evidence type="ECO:0000313" key="6">
    <source>
        <dbReference type="Proteomes" id="UP001060325"/>
    </source>
</evidence>
<reference evidence="5" key="1">
    <citation type="submission" date="2022-07" db="EMBL/GenBank/DDBJ databases">
        <title>Complete genome of CX2.</title>
        <authorList>
            <person name="Cao G."/>
        </authorList>
    </citation>
    <scope>NUCLEOTIDE SEQUENCE</scope>
    <source>
        <strain evidence="5">CX2</strain>
    </source>
</reference>
<dbReference type="EMBL" id="CP101462">
    <property type="protein sequence ID" value="UTT41514.1"/>
    <property type="molecule type" value="Genomic_DNA"/>
</dbReference>
<proteinExistence type="predicted"/>
<evidence type="ECO:0000259" key="4">
    <source>
        <dbReference type="PROSITE" id="PS50932"/>
    </source>
</evidence>